<dbReference type="Proteomes" id="UP000198427">
    <property type="component" value="Unassembled WGS sequence"/>
</dbReference>
<evidence type="ECO:0000313" key="1">
    <source>
        <dbReference type="EMBL" id="SNS20904.1"/>
    </source>
</evidence>
<proteinExistence type="predicted"/>
<keyword evidence="2" id="KW-1185">Reference proteome</keyword>
<sequence length="33" mass="3903">MKRRVNQQVQNYKTCLKNSHFGVEKFNFSLGLS</sequence>
<name>A0AA94LMH3_9BACT</name>
<evidence type="ECO:0000313" key="2">
    <source>
        <dbReference type="Proteomes" id="UP000198427"/>
    </source>
</evidence>
<dbReference type="EMBL" id="FZNZ01000074">
    <property type="protein sequence ID" value="SNS20904.1"/>
    <property type="molecule type" value="Genomic_DNA"/>
</dbReference>
<comment type="caution">
    <text evidence="1">The sequence shown here is derived from an EMBL/GenBank/DDBJ whole genome shotgun (WGS) entry which is preliminary data.</text>
</comment>
<feature type="non-terminal residue" evidence="1">
    <location>
        <position position="33"/>
    </location>
</feature>
<organism evidence="1 2">
    <name type="scientific">Prevotella jejuni</name>
    <dbReference type="NCBI Taxonomy" id="1177574"/>
    <lineage>
        <taxon>Bacteria</taxon>
        <taxon>Pseudomonadati</taxon>
        <taxon>Bacteroidota</taxon>
        <taxon>Bacteroidia</taxon>
        <taxon>Bacteroidales</taxon>
        <taxon>Prevotellaceae</taxon>
        <taxon>Prevotella</taxon>
    </lineage>
</organism>
<reference evidence="1 2" key="1">
    <citation type="submission" date="2017-06" db="EMBL/GenBank/DDBJ databases">
        <authorList>
            <person name="Varghese N."/>
            <person name="Submissions S."/>
        </authorList>
    </citation>
    <scope>NUCLEOTIDE SEQUENCE [LARGE SCALE GENOMIC DNA]</scope>
    <source>
        <strain evidence="1 2">DSM 26989</strain>
    </source>
</reference>
<protein>
    <submittedName>
        <fullName evidence="1">Uncharacterized protein</fullName>
    </submittedName>
</protein>
<accession>A0AA94LMH3</accession>
<gene>
    <name evidence="1" type="ORF">SAMN06265364_1745</name>
</gene>
<dbReference type="AlphaFoldDB" id="A0AA94LMH3"/>